<evidence type="ECO:0000259" key="4">
    <source>
        <dbReference type="Pfam" id="PF00931"/>
    </source>
</evidence>
<dbReference type="PROSITE" id="PS50294">
    <property type="entry name" value="WD_REPEATS_REGION"/>
    <property type="match status" value="12"/>
</dbReference>
<dbReference type="Gene3D" id="2.130.10.10">
    <property type="entry name" value="YVTN repeat-like/Quinoprotein amine dehydrogenase"/>
    <property type="match status" value="5"/>
</dbReference>
<dbReference type="PRINTS" id="PR00320">
    <property type="entry name" value="GPROTEINBRPT"/>
</dbReference>
<dbReference type="SUPFAM" id="SSF52540">
    <property type="entry name" value="P-loop containing nucleoside triphosphate hydrolases"/>
    <property type="match status" value="1"/>
</dbReference>
<keyword evidence="2" id="KW-0677">Repeat</keyword>
<feature type="domain" description="vWA-MoxR associated protein N-terminal HTH" evidence="5">
    <location>
        <begin position="21"/>
        <end position="82"/>
    </location>
</feature>
<proteinExistence type="predicted"/>
<dbReference type="InterPro" id="IPR002182">
    <property type="entry name" value="NB-ARC"/>
</dbReference>
<dbReference type="InterPro" id="IPR001646">
    <property type="entry name" value="5peptide_repeat"/>
</dbReference>
<dbReference type="EMBL" id="CP003587">
    <property type="protein sequence ID" value="AGY56767.1"/>
    <property type="molecule type" value="Genomic_DNA"/>
</dbReference>
<dbReference type="Pfam" id="PF00805">
    <property type="entry name" value="Pentapeptide"/>
    <property type="match status" value="1"/>
</dbReference>
<dbReference type="CDD" id="cd00200">
    <property type="entry name" value="WD40"/>
    <property type="match status" value="2"/>
</dbReference>
<feature type="repeat" description="WD" evidence="3">
    <location>
        <begin position="1022"/>
        <end position="1063"/>
    </location>
</feature>
<dbReference type="PRINTS" id="PR00364">
    <property type="entry name" value="DISEASERSIST"/>
</dbReference>
<evidence type="ECO:0000313" key="6">
    <source>
        <dbReference type="EMBL" id="AGY56767.1"/>
    </source>
</evidence>
<organism evidence="6 7">
    <name type="scientific">Gloeobacter kilaueensis (strain ATCC BAA-2537 / CCAP 1431/1 / ULC 316 / JS1)</name>
    <dbReference type="NCBI Taxonomy" id="1183438"/>
    <lineage>
        <taxon>Bacteria</taxon>
        <taxon>Bacillati</taxon>
        <taxon>Cyanobacteriota</taxon>
        <taxon>Cyanophyceae</taxon>
        <taxon>Gloeobacterales</taxon>
        <taxon>Gloeobacteraceae</taxon>
        <taxon>Gloeobacter</taxon>
    </lineage>
</organism>
<dbReference type="Gene3D" id="3.40.50.300">
    <property type="entry name" value="P-loop containing nucleotide triphosphate hydrolases"/>
    <property type="match status" value="1"/>
</dbReference>
<dbReference type="Pfam" id="PF00931">
    <property type="entry name" value="NB-ARC"/>
    <property type="match status" value="1"/>
</dbReference>
<dbReference type="HOGENOM" id="CLU_005071_2_0_3"/>
<dbReference type="GO" id="GO:0043531">
    <property type="term" value="F:ADP binding"/>
    <property type="evidence" value="ECO:0007669"/>
    <property type="project" value="InterPro"/>
</dbReference>
<feature type="repeat" description="WD" evidence="3">
    <location>
        <begin position="896"/>
        <end position="937"/>
    </location>
</feature>
<dbReference type="SMART" id="SM00320">
    <property type="entry name" value="WD40"/>
    <property type="match status" value="14"/>
</dbReference>
<feature type="repeat" description="WD" evidence="3">
    <location>
        <begin position="1072"/>
        <end position="1106"/>
    </location>
</feature>
<keyword evidence="1 3" id="KW-0853">WD repeat</keyword>
<dbReference type="Pfam" id="PF26355">
    <property type="entry name" value="HTH_VMAP-M9"/>
    <property type="match status" value="1"/>
</dbReference>
<dbReference type="InterPro" id="IPR036322">
    <property type="entry name" value="WD40_repeat_dom_sf"/>
</dbReference>
<dbReference type="SUPFAM" id="SSF141571">
    <property type="entry name" value="Pentapeptide repeat-like"/>
    <property type="match status" value="1"/>
</dbReference>
<evidence type="ECO:0000256" key="3">
    <source>
        <dbReference type="PROSITE-ProRule" id="PRU00221"/>
    </source>
</evidence>
<dbReference type="PANTHER" id="PTHR44129">
    <property type="entry name" value="WD REPEAT-CONTAINING PROTEIN POP1"/>
    <property type="match status" value="1"/>
</dbReference>
<dbReference type="RefSeq" id="WP_023171795.1">
    <property type="nucleotide sequence ID" value="NC_022600.1"/>
</dbReference>
<feature type="repeat" description="WD" evidence="3">
    <location>
        <begin position="769"/>
        <end position="810"/>
    </location>
</feature>
<reference evidence="6 7" key="1">
    <citation type="journal article" date="2013" name="PLoS ONE">
        <title>Cultivation and Complete Genome Sequencing of Gloeobacter kilaueensis sp. nov., from a Lava Cave in Kilauea Caldera, Hawai'i.</title>
        <authorList>
            <person name="Saw J.H."/>
            <person name="Schatz M."/>
            <person name="Brown M.V."/>
            <person name="Kunkel D.D."/>
            <person name="Foster J.S."/>
            <person name="Shick H."/>
            <person name="Christensen S."/>
            <person name="Hou S."/>
            <person name="Wan X."/>
            <person name="Donachie S.P."/>
        </authorList>
    </citation>
    <scope>NUCLEOTIDE SEQUENCE [LARGE SCALE GENOMIC DNA]</scope>
    <source>
        <strain evidence="7">JS</strain>
    </source>
</reference>
<dbReference type="PROSITE" id="PS50082">
    <property type="entry name" value="WD_REPEATS_2"/>
    <property type="match status" value="14"/>
</dbReference>
<dbReference type="InterPro" id="IPR058651">
    <property type="entry name" value="HTH_VMAP-M9"/>
</dbReference>
<dbReference type="InterPro" id="IPR050349">
    <property type="entry name" value="WD_LIS1/nudF_dynein_reg"/>
</dbReference>
<dbReference type="InterPro" id="IPR019775">
    <property type="entry name" value="WD40_repeat_CS"/>
</dbReference>
<feature type="repeat" description="WD" evidence="3">
    <location>
        <begin position="603"/>
        <end position="644"/>
    </location>
</feature>
<dbReference type="PROSITE" id="PS00678">
    <property type="entry name" value="WD_REPEATS_1"/>
    <property type="match status" value="5"/>
</dbReference>
<protein>
    <submittedName>
        <fullName evidence="6">Uncharacterized protein</fullName>
    </submittedName>
</protein>
<dbReference type="Pfam" id="PF00400">
    <property type="entry name" value="WD40"/>
    <property type="match status" value="14"/>
</dbReference>
<dbReference type="STRING" id="1183438.GKIL_0521"/>
<dbReference type="Proteomes" id="UP000017396">
    <property type="component" value="Chromosome"/>
</dbReference>
<dbReference type="eggNOG" id="COG2319">
    <property type="taxonomic scope" value="Bacteria"/>
</dbReference>
<feature type="repeat" description="WD" evidence="3">
    <location>
        <begin position="980"/>
        <end position="1021"/>
    </location>
</feature>
<dbReference type="InterPro" id="IPR027417">
    <property type="entry name" value="P-loop_NTPase"/>
</dbReference>
<dbReference type="AlphaFoldDB" id="U5QCX0"/>
<feature type="repeat" description="WD" evidence="3">
    <location>
        <begin position="1107"/>
        <end position="1148"/>
    </location>
</feature>
<dbReference type="InterPro" id="IPR001680">
    <property type="entry name" value="WD40_rpt"/>
</dbReference>
<gene>
    <name evidence="6" type="ORF">GKIL_0521</name>
</gene>
<dbReference type="SUPFAM" id="SSF50978">
    <property type="entry name" value="WD40 repeat-like"/>
    <property type="match status" value="2"/>
</dbReference>
<name>U5QCX0_GLOK1</name>
<feature type="repeat" description="WD" evidence="3">
    <location>
        <begin position="561"/>
        <end position="602"/>
    </location>
</feature>
<evidence type="ECO:0000313" key="7">
    <source>
        <dbReference type="Proteomes" id="UP000017396"/>
    </source>
</evidence>
<dbReference type="OrthoDB" id="434800at2"/>
<evidence type="ECO:0000256" key="2">
    <source>
        <dbReference type="ARBA" id="ARBA00022737"/>
    </source>
</evidence>
<dbReference type="InterPro" id="IPR020472">
    <property type="entry name" value="WD40_PAC1"/>
</dbReference>
<feature type="domain" description="NB-ARC" evidence="4">
    <location>
        <begin position="129"/>
        <end position="222"/>
    </location>
</feature>
<feature type="repeat" description="WD" evidence="3">
    <location>
        <begin position="645"/>
        <end position="686"/>
    </location>
</feature>
<dbReference type="PATRIC" id="fig|1183438.3.peg.518"/>
<evidence type="ECO:0000259" key="5">
    <source>
        <dbReference type="Pfam" id="PF26355"/>
    </source>
</evidence>
<accession>U5QCX0</accession>
<evidence type="ECO:0000256" key="1">
    <source>
        <dbReference type="ARBA" id="ARBA00022574"/>
    </source>
</evidence>
<feature type="repeat" description="WD" evidence="3">
    <location>
        <begin position="700"/>
        <end position="726"/>
    </location>
</feature>
<feature type="repeat" description="WD" evidence="3">
    <location>
        <begin position="938"/>
        <end position="979"/>
    </location>
</feature>
<feature type="repeat" description="WD" evidence="3">
    <location>
        <begin position="811"/>
        <end position="852"/>
    </location>
</feature>
<dbReference type="InterPro" id="IPR015943">
    <property type="entry name" value="WD40/YVTN_repeat-like_dom_sf"/>
</dbReference>
<feature type="repeat" description="WD" evidence="3">
    <location>
        <begin position="853"/>
        <end position="884"/>
    </location>
</feature>
<sequence>MPSGSVPVETALVVACELLGQKRLSAVQELILRQAWDGLTYPEIAERHGYDPGYLKDAGSKLWQALSQALGERVSKKNVHLMLVPQAQPKPLPSPTAALSLPPQWHWGDAPDVAIFYGRSEELSLLGRWLCRERCRLVVLTGMGGMGKTALAAKLAEQVKGDFEYLYWQSLRNAPRYEEVLSRILQFLSTASTALRAAETTDDLSLLVEILKQHRCLLVLDNFEAVLCEGDTGEHYREGCEGYAELLRRLAEEPHRSSLLLTSREKPRSLSVLEGDSRAVRCLKLNGLDAEAARQMLAARGHDPGFAGGWQTLFAHYGGNPLALKIASATIRDLFAGQIEPFLEQGVVVFGGIDSLLAEQLGRLSALEEQILHRLALRREPQSTEALQAAIVPAASRPRVLEALDALARRSLIEIEASGFRLSPVVLEYAVAQLVEGIYAELLGGQFVWLERYALVQTQIKDYVRDCQIQAVLAPLAQKLVSDFGSSAQAGWHLRSLIASLQSGGTSVGQSAGNLLNLLCLLKVPLVGADFSGLTIHQAFLKDADLRQVNFKDTDLSGSVFAETTGSVLSLSFHPDGQTLVTGDTANRVRLWRAADLKLLRVGDEHTSWVYSVAVSPDGRTLASGSFDRTVRLWDARDLRSRQVLTGHTDWVYAVAFSPDGSLLASAGADRCIRLWQIETGECCAILPVAGRVWSVVFLNNTLVAGGADDGSIRLWDVSSARLRARLRAHTGAVRSLAFDRRTKHLVSAGEDGVLRIWDLSRQSCLSLLRGHRSAVLCVGFTPDGQTIASGSEDRTVRLWEVASGRCLALWPVHSGRVWSIGCAADGRTIATSGDDRTLKTWALPEGQCLRTLQGYTNFVWSVACSPDGSLFAGAHEDRKVRLWAAQRPGDRPAILAGHDDEVLAVAFSPTGHWLASTGTDRSVRLWDVQTLECLRILRGHTGWGRALAFAPDGSLLASASTDGSVRLWALPAGTPAALLKGHTGEVLTVAFARSSCLLATGGIDGTVRLWDSASGQCLQVLAGHSAGVQTVAFSPDGRLIASAGHDQSLCLWEIQGGRAPNQLAATPGSRIWSIAFSPDGRMIAAGNEDRTIRLWQVADGRLLSVWHGHGGWVWSIAFSPDGRELISGSQDETVRRWNVLTGECVAVLRAERPYEGMDITGATGLSSGQRALLKDLGAVEGLAGAPRNL</sequence>
<keyword evidence="7" id="KW-1185">Reference proteome</keyword>
<feature type="repeat" description="WD" evidence="3">
    <location>
        <begin position="727"/>
        <end position="768"/>
    </location>
</feature>
<dbReference type="KEGG" id="glj:GKIL_0521"/>